<reference evidence="2" key="1">
    <citation type="journal article" date="2019" name="bioRxiv">
        <title>The Genome of the Zebra Mussel, Dreissena polymorpha: A Resource for Invasive Species Research.</title>
        <authorList>
            <person name="McCartney M.A."/>
            <person name="Auch B."/>
            <person name="Kono T."/>
            <person name="Mallez S."/>
            <person name="Zhang Y."/>
            <person name="Obille A."/>
            <person name="Becker A."/>
            <person name="Abrahante J.E."/>
            <person name="Garbe J."/>
            <person name="Badalamenti J.P."/>
            <person name="Herman A."/>
            <person name="Mangelson H."/>
            <person name="Liachko I."/>
            <person name="Sullivan S."/>
            <person name="Sone E.D."/>
            <person name="Koren S."/>
            <person name="Silverstein K.A.T."/>
            <person name="Beckman K.B."/>
            <person name="Gohl D.M."/>
        </authorList>
    </citation>
    <scope>NUCLEOTIDE SEQUENCE</scope>
    <source>
        <strain evidence="2">Duluth1</strain>
        <tissue evidence="2">Whole animal</tissue>
    </source>
</reference>
<proteinExistence type="predicted"/>
<evidence type="ECO:0000313" key="3">
    <source>
        <dbReference type="Proteomes" id="UP000828390"/>
    </source>
</evidence>
<feature type="region of interest" description="Disordered" evidence="1">
    <location>
        <begin position="389"/>
        <end position="408"/>
    </location>
</feature>
<accession>A0A9D4R2X8</accession>
<feature type="region of interest" description="Disordered" evidence="1">
    <location>
        <begin position="116"/>
        <end position="155"/>
    </location>
</feature>
<organism evidence="2 3">
    <name type="scientific">Dreissena polymorpha</name>
    <name type="common">Zebra mussel</name>
    <name type="synonym">Mytilus polymorpha</name>
    <dbReference type="NCBI Taxonomy" id="45954"/>
    <lineage>
        <taxon>Eukaryota</taxon>
        <taxon>Metazoa</taxon>
        <taxon>Spiralia</taxon>
        <taxon>Lophotrochozoa</taxon>
        <taxon>Mollusca</taxon>
        <taxon>Bivalvia</taxon>
        <taxon>Autobranchia</taxon>
        <taxon>Heteroconchia</taxon>
        <taxon>Euheterodonta</taxon>
        <taxon>Imparidentia</taxon>
        <taxon>Neoheterodontei</taxon>
        <taxon>Myida</taxon>
        <taxon>Dreissenoidea</taxon>
        <taxon>Dreissenidae</taxon>
        <taxon>Dreissena</taxon>
    </lineage>
</organism>
<feature type="region of interest" description="Disordered" evidence="1">
    <location>
        <begin position="356"/>
        <end position="381"/>
    </location>
</feature>
<comment type="caution">
    <text evidence="2">The sequence shown here is derived from an EMBL/GenBank/DDBJ whole genome shotgun (WGS) entry which is preliminary data.</text>
</comment>
<reference evidence="2" key="2">
    <citation type="submission" date="2020-11" db="EMBL/GenBank/DDBJ databases">
        <authorList>
            <person name="McCartney M.A."/>
            <person name="Auch B."/>
            <person name="Kono T."/>
            <person name="Mallez S."/>
            <person name="Becker A."/>
            <person name="Gohl D.M."/>
            <person name="Silverstein K.A.T."/>
            <person name="Koren S."/>
            <person name="Bechman K.B."/>
            <person name="Herman A."/>
            <person name="Abrahante J.E."/>
            <person name="Garbe J."/>
        </authorList>
    </citation>
    <scope>NUCLEOTIDE SEQUENCE</scope>
    <source>
        <strain evidence="2">Duluth1</strain>
        <tissue evidence="2">Whole animal</tissue>
    </source>
</reference>
<keyword evidence="3" id="KW-1185">Reference proteome</keyword>
<dbReference type="AlphaFoldDB" id="A0A9D4R2X8"/>
<dbReference type="Proteomes" id="UP000828390">
    <property type="component" value="Unassembled WGS sequence"/>
</dbReference>
<sequence length="482" mass="53002">MIDSDIYIEAAVSYYDTRSAESDRIRVRFNEKLQKPTVVARLCGRPTLVIRQLTTRRIEGASFRDCGRTTVWSVDCGRGSIVIASSSSAVRVRERRTKSIELNRPVNAISCPKRGYGTAGKAVTEQGTSGARTEARARPGRTPNPAGPLARANPLEKARITASEAARSVDELVSDAASLGAVFQPKPGGDQSNTGGELAAPTSWARFNESDHANNRRATINGLYGERRSSVDRALFHVLSSDRSPPSHHDCSSLDARRLTLSNNRRATITGFNRERRSSVDRALFDILSSDRSPPLTPRLLVATIPDSFRRFQKVSLTNWAPAGDFKTDCDAAKTIALAEDNQTVCDDSVRRCQSPRPAAHLQDTSRQSTMGPRPSGHLQKNHRLCQTVSQTSGVSARDSKKSAKMPRPSWYLQETHRRCQTVIQTVGSPEGDSQTVYDVGKTIWAPAEDSHTMPDNIEDRRGTSTISDSLRRCQDRPGTCR</sequence>
<protein>
    <submittedName>
        <fullName evidence="2">Uncharacterized protein</fullName>
    </submittedName>
</protein>
<gene>
    <name evidence="2" type="ORF">DPMN_094739</name>
</gene>
<name>A0A9D4R2X8_DREPO</name>
<dbReference type="EMBL" id="JAIWYP010000003">
    <property type="protein sequence ID" value="KAH3852238.1"/>
    <property type="molecule type" value="Genomic_DNA"/>
</dbReference>
<evidence type="ECO:0000313" key="2">
    <source>
        <dbReference type="EMBL" id="KAH3852238.1"/>
    </source>
</evidence>
<evidence type="ECO:0000256" key="1">
    <source>
        <dbReference type="SAM" id="MobiDB-lite"/>
    </source>
</evidence>